<dbReference type="OrthoDB" id="9797817at2"/>
<dbReference type="CDD" id="cd00619">
    <property type="entry name" value="Terminator_NusB"/>
    <property type="match status" value="1"/>
</dbReference>
<reference evidence="8 9" key="1">
    <citation type="submission" date="2016-06" db="EMBL/GenBank/DDBJ databases">
        <title>Respiratory ammonification of nitrate coupled to the oxidation of elemental sulfur in deep-sea autotrophic thermophilic bacteria.</title>
        <authorList>
            <person name="Slobodkina G.B."/>
            <person name="Mardanov A.V."/>
            <person name="Ravin N.V."/>
            <person name="Frolova A.A."/>
            <person name="Viryasiv M.B."/>
            <person name="Chernyh N.A."/>
            <person name="Bonch-Osmolovskaya E.A."/>
            <person name="Slobodkin A.I."/>
        </authorList>
    </citation>
    <scope>NUCLEOTIDE SEQUENCE [LARGE SCALE GENOMIC DNA]</scope>
    <source>
        <strain evidence="8 9">S69</strain>
    </source>
</reference>
<evidence type="ECO:0000256" key="5">
    <source>
        <dbReference type="ARBA" id="ARBA00023163"/>
    </source>
</evidence>
<gene>
    <name evidence="6" type="primary">nusB</name>
    <name evidence="8" type="ORF">DBT_0337</name>
</gene>
<dbReference type="GO" id="GO:0031564">
    <property type="term" value="P:transcription antitermination"/>
    <property type="evidence" value="ECO:0007669"/>
    <property type="project" value="UniProtKB-KW"/>
</dbReference>
<keyword evidence="4 6" id="KW-0805">Transcription regulation</keyword>
<dbReference type="PANTHER" id="PTHR11078:SF3">
    <property type="entry name" value="ANTITERMINATION NUSB DOMAIN-CONTAINING PROTEIN"/>
    <property type="match status" value="1"/>
</dbReference>
<dbReference type="NCBIfam" id="TIGR01951">
    <property type="entry name" value="nusB"/>
    <property type="match status" value="1"/>
</dbReference>
<evidence type="ECO:0000256" key="1">
    <source>
        <dbReference type="ARBA" id="ARBA00005952"/>
    </source>
</evidence>
<dbReference type="GO" id="GO:0006353">
    <property type="term" value="P:DNA-templated transcription termination"/>
    <property type="evidence" value="ECO:0007669"/>
    <property type="project" value="UniProtKB-UniRule"/>
</dbReference>
<keyword evidence="5 6" id="KW-0804">Transcription</keyword>
<dbReference type="PATRIC" id="fig|1156395.6.peg.340"/>
<evidence type="ECO:0000259" key="7">
    <source>
        <dbReference type="Pfam" id="PF01029"/>
    </source>
</evidence>
<keyword evidence="3 6" id="KW-0694">RNA-binding</keyword>
<sequence>MSIRRRGRQIALQVLYQMEWGGWEEDASASISRYLETSVANGLSMDHPSVQFAKSLVEGVAKNRSVLDEIIRKYARNWRLDRMAIVDRNILRIGVYELKFVHDVPPKVAINEAIELGKRFGSEDSAPFINGILDAVNKDLGLG</sequence>
<dbReference type="InterPro" id="IPR006027">
    <property type="entry name" value="NusB_RsmB_TIM44"/>
</dbReference>
<dbReference type="AlphaFoldDB" id="A0A1B9F9D5"/>
<feature type="domain" description="NusB/RsmB/TIM44" evidence="7">
    <location>
        <begin position="7"/>
        <end position="138"/>
    </location>
</feature>
<evidence type="ECO:0000256" key="6">
    <source>
        <dbReference type="HAMAP-Rule" id="MF_00073"/>
    </source>
</evidence>
<comment type="caution">
    <text evidence="8">The sequence shown here is derived from an EMBL/GenBank/DDBJ whole genome shotgun (WGS) entry which is preliminary data.</text>
</comment>
<dbReference type="GO" id="GO:0005829">
    <property type="term" value="C:cytosol"/>
    <property type="evidence" value="ECO:0007669"/>
    <property type="project" value="TreeGrafter"/>
</dbReference>
<dbReference type="SUPFAM" id="SSF48013">
    <property type="entry name" value="NusB-like"/>
    <property type="match status" value="1"/>
</dbReference>
<evidence type="ECO:0000256" key="4">
    <source>
        <dbReference type="ARBA" id="ARBA00023015"/>
    </source>
</evidence>
<dbReference type="RefSeq" id="WP_067615745.1">
    <property type="nucleotide sequence ID" value="NZ_MAGO01000001.1"/>
</dbReference>
<dbReference type="InterPro" id="IPR011605">
    <property type="entry name" value="NusB_fam"/>
</dbReference>
<keyword evidence="2 6" id="KW-0889">Transcription antitermination</keyword>
<comment type="similarity">
    <text evidence="1 6">Belongs to the NusB family.</text>
</comment>
<dbReference type="InterPro" id="IPR035926">
    <property type="entry name" value="NusB-like_sf"/>
</dbReference>
<name>A0A1B9F9D5_9BACT</name>
<evidence type="ECO:0000313" key="8">
    <source>
        <dbReference type="EMBL" id="OCC16520.1"/>
    </source>
</evidence>
<proteinExistence type="inferred from homology"/>
<dbReference type="Pfam" id="PF01029">
    <property type="entry name" value="NusB"/>
    <property type="match status" value="1"/>
</dbReference>
<dbReference type="PANTHER" id="PTHR11078">
    <property type="entry name" value="N UTILIZATION SUBSTANCE PROTEIN B-RELATED"/>
    <property type="match status" value="1"/>
</dbReference>
<dbReference type="GO" id="GO:0003723">
    <property type="term" value="F:RNA binding"/>
    <property type="evidence" value="ECO:0007669"/>
    <property type="project" value="UniProtKB-UniRule"/>
</dbReference>
<evidence type="ECO:0000256" key="2">
    <source>
        <dbReference type="ARBA" id="ARBA00022814"/>
    </source>
</evidence>
<dbReference type="HAMAP" id="MF_00073">
    <property type="entry name" value="NusB"/>
    <property type="match status" value="1"/>
</dbReference>
<comment type="function">
    <text evidence="6">Involved in transcription antitermination. Required for transcription of ribosomal RNA (rRNA) genes. Binds specifically to the boxA antiterminator sequence of the ribosomal RNA (rrn) operons.</text>
</comment>
<keyword evidence="9" id="KW-1185">Reference proteome</keyword>
<dbReference type="EMBL" id="MAGO01000001">
    <property type="protein sequence ID" value="OCC16520.1"/>
    <property type="molecule type" value="Genomic_DNA"/>
</dbReference>
<evidence type="ECO:0000313" key="9">
    <source>
        <dbReference type="Proteomes" id="UP000093080"/>
    </source>
</evidence>
<evidence type="ECO:0000256" key="3">
    <source>
        <dbReference type="ARBA" id="ARBA00022884"/>
    </source>
</evidence>
<protein>
    <recommendedName>
        <fullName evidence="6">Transcription antitermination protein NusB</fullName>
    </recommendedName>
    <alternativeName>
        <fullName evidence="6">Antitermination factor NusB</fullName>
    </alternativeName>
</protein>
<dbReference type="Proteomes" id="UP000093080">
    <property type="component" value="Unassembled WGS sequence"/>
</dbReference>
<dbReference type="STRING" id="1156395.DBT_0337"/>
<organism evidence="8 9">
    <name type="scientific">Dissulfuribacter thermophilus</name>
    <dbReference type="NCBI Taxonomy" id="1156395"/>
    <lineage>
        <taxon>Bacteria</taxon>
        <taxon>Pseudomonadati</taxon>
        <taxon>Thermodesulfobacteriota</taxon>
        <taxon>Dissulfuribacteria</taxon>
        <taxon>Dissulfuribacterales</taxon>
        <taxon>Dissulfuribacteraceae</taxon>
        <taxon>Dissulfuribacter</taxon>
    </lineage>
</organism>
<accession>A0A1B9F9D5</accession>
<dbReference type="Gene3D" id="1.10.940.10">
    <property type="entry name" value="NusB-like"/>
    <property type="match status" value="1"/>
</dbReference>